<gene>
    <name evidence="2" type="ORF">GII36_00105</name>
</gene>
<dbReference type="RefSeq" id="WP_260763477.1">
    <property type="nucleotide sequence ID" value="NZ_CP045921.1"/>
</dbReference>
<accession>A0A857MJE6</accession>
<dbReference type="AlphaFoldDB" id="A0A857MJE6"/>
<dbReference type="Pfam" id="PF18895">
    <property type="entry name" value="T4SS_pilin"/>
    <property type="match status" value="1"/>
</dbReference>
<sequence>MKQIFLTIAVVVGLAGGTLLFASHADALNAWGACSNGGSGAVCSASGSDDFSKTMQNIINMMLYVLGVIAVIAIIIGGIRYATANGDASHIKQAKDTILYAVIGLIVAIMAGAIVNFVVGRF</sequence>
<dbReference type="EMBL" id="CP045921">
    <property type="protein sequence ID" value="QHN42268.1"/>
    <property type="molecule type" value="Genomic_DNA"/>
</dbReference>
<proteinExistence type="predicted"/>
<protein>
    <submittedName>
        <fullName evidence="2">Uncharacterized protein</fullName>
    </submittedName>
</protein>
<reference evidence="2" key="1">
    <citation type="journal article" date="2021" name="Nat. Microbiol.">
        <title>Cocultivation of an ultrasmall environmental parasitic bacterium with lytic ability against bacteria associated with wastewater foams.</title>
        <authorList>
            <person name="Batinovic S."/>
            <person name="Rose J.J.A."/>
            <person name="Ratcliffe J."/>
            <person name="Seviour R.J."/>
            <person name="Petrovski S."/>
        </authorList>
    </citation>
    <scope>NUCLEOTIDE SEQUENCE</scope>
    <source>
        <strain evidence="2">JR1</strain>
    </source>
</reference>
<feature type="transmembrane region" description="Helical" evidence="1">
    <location>
        <begin position="58"/>
        <end position="77"/>
    </location>
</feature>
<dbReference type="Proteomes" id="UP001059824">
    <property type="component" value="Chromosome"/>
</dbReference>
<keyword evidence="1" id="KW-0812">Transmembrane</keyword>
<organism evidence="2 3">
    <name type="scientific">Candidatus Mycosynbacter amalyticus</name>
    <dbReference type="NCBI Taxonomy" id="2665156"/>
    <lineage>
        <taxon>Bacteria</taxon>
        <taxon>Candidatus Saccharimonadota</taxon>
        <taxon>Candidatus Saccharimonadota incertae sedis</taxon>
        <taxon>Candidatus Mycosynbacter</taxon>
    </lineage>
</organism>
<dbReference type="KEGG" id="mama:GII36_00105"/>
<keyword evidence="3" id="KW-1185">Reference proteome</keyword>
<name>A0A857MJE6_9BACT</name>
<dbReference type="InterPro" id="IPR043993">
    <property type="entry name" value="T4SS_pilin"/>
</dbReference>
<evidence type="ECO:0000313" key="3">
    <source>
        <dbReference type="Proteomes" id="UP001059824"/>
    </source>
</evidence>
<keyword evidence="1" id="KW-1133">Transmembrane helix</keyword>
<evidence type="ECO:0000256" key="1">
    <source>
        <dbReference type="SAM" id="Phobius"/>
    </source>
</evidence>
<keyword evidence="1" id="KW-0472">Membrane</keyword>
<dbReference type="NCBIfam" id="NF045849">
    <property type="entry name" value="ICE_MMCAP2_0565"/>
    <property type="match status" value="1"/>
</dbReference>
<evidence type="ECO:0000313" key="2">
    <source>
        <dbReference type="EMBL" id="QHN42268.1"/>
    </source>
</evidence>
<feature type="transmembrane region" description="Helical" evidence="1">
    <location>
        <begin position="98"/>
        <end position="119"/>
    </location>
</feature>